<organism evidence="5 6">
    <name type="scientific">Kitasatospora griseola</name>
    <name type="common">Streptomyces griseolosporeus</name>
    <dbReference type="NCBI Taxonomy" id="2064"/>
    <lineage>
        <taxon>Bacteria</taxon>
        <taxon>Bacillati</taxon>
        <taxon>Actinomycetota</taxon>
        <taxon>Actinomycetes</taxon>
        <taxon>Kitasatosporales</taxon>
        <taxon>Streptomycetaceae</taxon>
        <taxon>Kitasatospora</taxon>
    </lineage>
</organism>
<keyword evidence="3" id="KW-0812">Transmembrane</keyword>
<gene>
    <name evidence="5" type="ORF">TR51_19860</name>
</gene>
<evidence type="ECO:0000313" key="5">
    <source>
        <dbReference type="EMBL" id="KIQ61594.1"/>
    </source>
</evidence>
<dbReference type="AlphaFoldDB" id="A0A0D0PGR9"/>
<reference evidence="5 6" key="1">
    <citation type="submission" date="2015-02" db="EMBL/GenBank/DDBJ databases">
        <title>Draft genome sequence of Kitasatospora griseola MF730-N6, a bafilomycin, terpentecin and satosporin producer.</title>
        <authorList>
            <person name="Arens J.C."/>
            <person name="Haltli B."/>
            <person name="Kerr R.G."/>
        </authorList>
    </citation>
    <scope>NUCLEOTIDE SEQUENCE [LARGE SCALE GENOMIC DNA]</scope>
    <source>
        <strain evidence="5 6">MF730-N6</strain>
    </source>
</reference>
<feature type="transmembrane region" description="Helical" evidence="3">
    <location>
        <begin position="99"/>
        <end position="119"/>
    </location>
</feature>
<dbReference type="OrthoDB" id="5185837at2"/>
<keyword evidence="6" id="KW-1185">Reference proteome</keyword>
<dbReference type="PATRIC" id="fig|2064.6.peg.4272"/>
<feature type="domain" description="Putative zinc-finger" evidence="4">
    <location>
        <begin position="14"/>
        <end position="40"/>
    </location>
</feature>
<evidence type="ECO:0000256" key="1">
    <source>
        <dbReference type="ARBA" id="ARBA00023015"/>
    </source>
</evidence>
<evidence type="ECO:0000259" key="4">
    <source>
        <dbReference type="Pfam" id="PF13490"/>
    </source>
</evidence>
<dbReference type="Pfam" id="PF13490">
    <property type="entry name" value="zf-HC2"/>
    <property type="match status" value="1"/>
</dbReference>
<name>A0A0D0PGR9_KITGR</name>
<keyword evidence="2" id="KW-0804">Transcription</keyword>
<evidence type="ECO:0000313" key="6">
    <source>
        <dbReference type="Proteomes" id="UP000032066"/>
    </source>
</evidence>
<accession>A0A0D0PGR9</accession>
<keyword evidence="1" id="KW-0805">Transcription regulation</keyword>
<keyword evidence="3" id="KW-0472">Membrane</keyword>
<dbReference type="InterPro" id="IPR041916">
    <property type="entry name" value="Anti_sigma_zinc_sf"/>
</dbReference>
<sequence length="237" mass="24080">MTTPHDDLGPHGDLAAHLLGVLEPEQEARFAEHLAHCPRCTAEAARLAPVTALLAELAPAASPQGATAVAEPDGPPPELLDRLAGQVVAERRRAKVRRLVLAAVAAILALGGPAVTWALTEGPQVAVAAQQFSATDRATGVSATVGVDPAAWGSRITVAVGHLSGPQSCTLVAVGTDGTQQTVTSWAVPATDYGGHTELRTGGGTGLAPSAIARFEVRSGATVLVAVPAHPVQLARR</sequence>
<dbReference type="RefSeq" id="WP_043913133.1">
    <property type="nucleotide sequence ID" value="NZ_JXZB01000004.1"/>
</dbReference>
<protein>
    <recommendedName>
        <fullName evidence="4">Putative zinc-finger domain-containing protein</fullName>
    </recommendedName>
</protein>
<dbReference type="Gene3D" id="1.10.10.1320">
    <property type="entry name" value="Anti-sigma factor, zinc-finger domain"/>
    <property type="match status" value="1"/>
</dbReference>
<dbReference type="STRING" id="2064.TR51_19860"/>
<keyword evidence="3" id="KW-1133">Transmembrane helix</keyword>
<comment type="caution">
    <text evidence="5">The sequence shown here is derived from an EMBL/GenBank/DDBJ whole genome shotgun (WGS) entry which is preliminary data.</text>
</comment>
<dbReference type="Proteomes" id="UP000032066">
    <property type="component" value="Unassembled WGS sequence"/>
</dbReference>
<dbReference type="InterPro" id="IPR027383">
    <property type="entry name" value="Znf_put"/>
</dbReference>
<evidence type="ECO:0000256" key="2">
    <source>
        <dbReference type="ARBA" id="ARBA00023163"/>
    </source>
</evidence>
<dbReference type="EMBL" id="JXZB01000004">
    <property type="protein sequence ID" value="KIQ61594.1"/>
    <property type="molecule type" value="Genomic_DNA"/>
</dbReference>
<proteinExistence type="predicted"/>
<evidence type="ECO:0000256" key="3">
    <source>
        <dbReference type="SAM" id="Phobius"/>
    </source>
</evidence>